<keyword evidence="1" id="KW-0812">Transmembrane</keyword>
<dbReference type="PANTHER" id="PTHR22255:SF9">
    <property type="entry name" value="LP06548P"/>
    <property type="match status" value="1"/>
</dbReference>
<keyword evidence="1" id="KW-0472">Membrane</keyword>
<protein>
    <submittedName>
        <fullName evidence="6">Uncharacterized protein LOC107074205 isoform X1</fullName>
    </submittedName>
</protein>
<dbReference type="PANTHER" id="PTHR22255">
    <property type="entry name" value="LP06548P"/>
    <property type="match status" value="1"/>
</dbReference>
<evidence type="ECO:0000259" key="4">
    <source>
        <dbReference type="Pfam" id="PF23071"/>
    </source>
</evidence>
<reference evidence="6" key="1">
    <citation type="submission" date="2025-08" db="UniProtKB">
        <authorList>
            <consortium name="RefSeq"/>
        </authorList>
    </citation>
    <scope>IDENTIFICATION</scope>
    <source>
        <tissue evidence="6">Whole body</tissue>
    </source>
</reference>
<evidence type="ECO:0000259" key="3">
    <source>
        <dbReference type="Pfam" id="PF23070"/>
    </source>
</evidence>
<dbReference type="Pfam" id="PF23071">
    <property type="entry name" value="DUF7044"/>
    <property type="match status" value="1"/>
</dbReference>
<proteinExistence type="predicted"/>
<organism evidence="5 6">
    <name type="scientific">Polistes dominula</name>
    <name type="common">European paper wasp</name>
    <name type="synonym">Vespa dominula</name>
    <dbReference type="NCBI Taxonomy" id="743375"/>
    <lineage>
        <taxon>Eukaryota</taxon>
        <taxon>Metazoa</taxon>
        <taxon>Ecdysozoa</taxon>
        <taxon>Arthropoda</taxon>
        <taxon>Hexapoda</taxon>
        <taxon>Insecta</taxon>
        <taxon>Pterygota</taxon>
        <taxon>Neoptera</taxon>
        <taxon>Endopterygota</taxon>
        <taxon>Hymenoptera</taxon>
        <taxon>Apocrita</taxon>
        <taxon>Aculeata</taxon>
        <taxon>Vespoidea</taxon>
        <taxon>Vespidae</taxon>
        <taxon>Polistinae</taxon>
        <taxon>Polistini</taxon>
        <taxon>Polistes</taxon>
    </lineage>
</organism>
<dbReference type="RefSeq" id="XP_015190924.1">
    <property type="nucleotide sequence ID" value="XM_015335438.1"/>
</dbReference>
<feature type="transmembrane region" description="Helical" evidence="1">
    <location>
        <begin position="614"/>
        <end position="634"/>
    </location>
</feature>
<accession>A0ABM1JEN6</accession>
<dbReference type="Pfam" id="PF23070">
    <property type="entry name" value="DUF7043"/>
    <property type="match status" value="1"/>
</dbReference>
<dbReference type="InterPro" id="IPR055472">
    <property type="entry name" value="DUF7044"/>
</dbReference>
<name>A0ABM1JEN6_POLDO</name>
<dbReference type="Proteomes" id="UP000694924">
    <property type="component" value="Unplaced"/>
</dbReference>
<feature type="domain" description="DUF7044" evidence="4">
    <location>
        <begin position="62"/>
        <end position="143"/>
    </location>
</feature>
<dbReference type="Pfam" id="PF23069">
    <property type="entry name" value="DUF7042"/>
    <property type="match status" value="1"/>
</dbReference>
<gene>
    <name evidence="6" type="primary">LOC107074205</name>
</gene>
<evidence type="ECO:0000259" key="2">
    <source>
        <dbReference type="Pfam" id="PF23069"/>
    </source>
</evidence>
<sequence length="635" mass="72984">MLKITSSNRAHYANIRPLRWICLMQGVTFPRRKGRFTPSSSSSSLLVLLLLPLAELPLANGSCEFPASWSGEWYQHGIQVPIIINTTMLGERKCVERRKDQFITFGEKCYRCMIITARHENVIQFREGLYCNPDIMELEAMCSMISSDDPLYSMFRKNSKPIPCPFSGPPFTFSYSRGYGECVLPISLAERCTDESKLLLKYQACPDIHGTESNTEELQCLAVWNDGGRNKYLVGTLKGRNAVSTEVTFRCFLYEEKHHQGKVMYMLADSGEPTCNGLTTISDASLTIKLTKVDKEHSRCKYPSWVTQHHDWYSLDGTKTYHFTNKNATLKIKAQETDREAYHEEKIVCHNLEKMHPNDNMQGHKVKVIAHVTSGCDIGYVCMIFHKREGHIIEIQQSAQKAIMPDEVCSLWDPSNMPYTTLITSFLHQRKCSHAGRYSIIPFVPSNVFSTTNRRQRRSERFSKTAKRRTWQDDIEGEECRSTDIQIGCSSSDQNEMIIANTCEHEEQAYFCHGSWEEKGIWYTIVSSNNREKNTESMLDQGQTYCFSMRSGINTEKIQDRSRSLQQEQELWLSKPTRFCQRNETNEWMYRLSSQGVCEDLMKAASSRAPSPTFSLNSSTIIVTIFITTYTILFR</sequence>
<evidence type="ECO:0000313" key="6">
    <source>
        <dbReference type="RefSeq" id="XP_015190924.1"/>
    </source>
</evidence>
<dbReference type="GeneID" id="107074205"/>
<dbReference type="InterPro" id="IPR055470">
    <property type="entry name" value="DUF7042"/>
</dbReference>
<evidence type="ECO:0000313" key="5">
    <source>
        <dbReference type="Proteomes" id="UP000694924"/>
    </source>
</evidence>
<keyword evidence="1" id="KW-1133">Transmembrane helix</keyword>
<keyword evidence="5" id="KW-1185">Reference proteome</keyword>
<evidence type="ECO:0000256" key="1">
    <source>
        <dbReference type="SAM" id="Phobius"/>
    </source>
</evidence>
<dbReference type="InterPro" id="IPR055471">
    <property type="entry name" value="DUF7043"/>
</dbReference>
<feature type="domain" description="DUF7043" evidence="3">
    <location>
        <begin position="297"/>
        <end position="411"/>
    </location>
</feature>
<feature type="domain" description="DUF7042" evidence="2">
    <location>
        <begin position="160"/>
        <end position="292"/>
    </location>
</feature>